<reference evidence="1" key="1">
    <citation type="submission" date="2020-04" db="EMBL/GenBank/DDBJ databases">
        <title>Deep metagenomics examines the oral microbiome during advanced dental caries in children, revealing novel taxa and co-occurrences with host molecules.</title>
        <authorList>
            <person name="Baker J.L."/>
            <person name="Morton J.T."/>
            <person name="Dinis M."/>
            <person name="Alvarez R."/>
            <person name="Tran N.C."/>
            <person name="Knight R."/>
            <person name="Edlund A."/>
        </authorList>
    </citation>
    <scope>NUCLEOTIDE SEQUENCE</scope>
    <source>
        <strain evidence="1">JCVI_38_bin.19</strain>
    </source>
</reference>
<evidence type="ECO:0000313" key="2">
    <source>
        <dbReference type="Proteomes" id="UP000775770"/>
    </source>
</evidence>
<accession>A0A930GVX3</accession>
<dbReference type="AlphaFoldDB" id="A0A930GVX3"/>
<sequence length="51" mass="5822">MIYKEGHGNYGHCWIEGDGATFWVYVMDGQSKYGPFSSLSDAMSEFSRYCL</sequence>
<protein>
    <submittedName>
        <fullName evidence="1">Uncharacterized protein</fullName>
    </submittedName>
</protein>
<organism evidence="1 2">
    <name type="scientific">Oribacterium sinus</name>
    <dbReference type="NCBI Taxonomy" id="237576"/>
    <lineage>
        <taxon>Bacteria</taxon>
        <taxon>Bacillati</taxon>
        <taxon>Bacillota</taxon>
        <taxon>Clostridia</taxon>
        <taxon>Lachnospirales</taxon>
        <taxon>Lachnospiraceae</taxon>
        <taxon>Oribacterium</taxon>
    </lineage>
</organism>
<gene>
    <name evidence="1" type="ORF">HXM90_05825</name>
</gene>
<dbReference type="Proteomes" id="UP000775770">
    <property type="component" value="Unassembled WGS sequence"/>
</dbReference>
<name>A0A930GVX3_9FIRM</name>
<comment type="caution">
    <text evidence="1">The sequence shown here is derived from an EMBL/GenBank/DDBJ whole genome shotgun (WGS) entry which is preliminary data.</text>
</comment>
<dbReference type="RefSeq" id="WP_304071711.1">
    <property type="nucleotide sequence ID" value="NZ_JABZRA010000072.1"/>
</dbReference>
<dbReference type="EMBL" id="JABZRA010000072">
    <property type="protein sequence ID" value="MBF1272925.1"/>
    <property type="molecule type" value="Genomic_DNA"/>
</dbReference>
<proteinExistence type="predicted"/>
<evidence type="ECO:0000313" key="1">
    <source>
        <dbReference type="EMBL" id="MBF1272925.1"/>
    </source>
</evidence>